<dbReference type="InterPro" id="IPR048367">
    <property type="entry name" value="TNP-like_RNaseH_C"/>
</dbReference>
<gene>
    <name evidence="2" type="ORF">HPB48_016545</name>
</gene>
<protein>
    <recommendedName>
        <fullName evidence="1">Transposable element P transposase-like RNase H C-terminal domain-containing protein</fullName>
    </recommendedName>
</protein>
<keyword evidence="3" id="KW-1185">Reference proteome</keyword>
<organism evidence="2 3">
    <name type="scientific">Haemaphysalis longicornis</name>
    <name type="common">Bush tick</name>
    <dbReference type="NCBI Taxonomy" id="44386"/>
    <lineage>
        <taxon>Eukaryota</taxon>
        <taxon>Metazoa</taxon>
        <taxon>Ecdysozoa</taxon>
        <taxon>Arthropoda</taxon>
        <taxon>Chelicerata</taxon>
        <taxon>Arachnida</taxon>
        <taxon>Acari</taxon>
        <taxon>Parasitiformes</taxon>
        <taxon>Ixodida</taxon>
        <taxon>Ixodoidea</taxon>
        <taxon>Ixodidae</taxon>
        <taxon>Haemaphysalinae</taxon>
        <taxon>Haemaphysalis</taxon>
    </lineage>
</organism>
<evidence type="ECO:0000313" key="3">
    <source>
        <dbReference type="Proteomes" id="UP000821853"/>
    </source>
</evidence>
<comment type="caution">
    <text evidence="2">The sequence shown here is derived from an EMBL/GenBank/DDBJ whole genome shotgun (WGS) entry which is preliminary data.</text>
</comment>
<name>A0A9J6GCV2_HAELO</name>
<dbReference type="EMBL" id="JABSTR010000006">
    <property type="protein sequence ID" value="KAH9372907.1"/>
    <property type="molecule type" value="Genomic_DNA"/>
</dbReference>
<dbReference type="OrthoDB" id="6508418at2759"/>
<dbReference type="PANTHER" id="PTHR47577">
    <property type="entry name" value="THAP DOMAIN-CONTAINING PROTEIN 6"/>
    <property type="match status" value="1"/>
</dbReference>
<evidence type="ECO:0000259" key="1">
    <source>
        <dbReference type="Pfam" id="PF21789"/>
    </source>
</evidence>
<evidence type="ECO:0000313" key="2">
    <source>
        <dbReference type="EMBL" id="KAH9372907.1"/>
    </source>
</evidence>
<proteinExistence type="predicted"/>
<dbReference type="VEuPathDB" id="VectorBase:HLOH_049030"/>
<feature type="domain" description="Transposable element P transposase-like RNase H C-terminal" evidence="1">
    <location>
        <begin position="125"/>
        <end position="153"/>
    </location>
</feature>
<dbReference type="PANTHER" id="PTHR47577:SF2">
    <property type="entry name" value="THAP DOMAIN CONTAINING 9"/>
    <property type="match status" value="1"/>
</dbReference>
<dbReference type="Pfam" id="PF21789">
    <property type="entry name" value="TNP-like_RNaseH_C"/>
    <property type="match status" value="1"/>
</dbReference>
<dbReference type="Proteomes" id="UP000821853">
    <property type="component" value="Chromosome 4"/>
</dbReference>
<dbReference type="AlphaFoldDB" id="A0A9J6GCV2"/>
<accession>A0A9J6GCV2</accession>
<sequence length="378" mass="42298">MESSHTDPTDFEVQRVSLAFQLFSDKVIKGLKLYREGVEETTIRDLIQVMTSRFTAEALRPNSSSVDKLHYFLSFLSAWEKHTNGKDGFLSQSTATGLRVTLSSVLSLLEYLAQHVGFKYVMTSRLSQDPAEHLFGIVRQSSGCNSHPTPQQFVVTVNCLAFKNLAHSVSKRNCEPGVLSSLLDADACQKRAPSGKQELVDKLLDQGNIDAADTALLRKLPDHSQEASSDSRLIFYIAGYVARKSIWQTGCESCLNLVLMTKEEAGNLSLAEFTRMKDNGGLLYPSALLYQFVADLENAFTTCFSLRELHSDSILDIVEVVKAKRELQLGCPDHCRNVVEELTAFYLTTRLHFFTKSINSSNTRKRQASKYLKLSRTT</sequence>
<reference evidence="2 3" key="1">
    <citation type="journal article" date="2020" name="Cell">
        <title>Large-Scale Comparative Analyses of Tick Genomes Elucidate Their Genetic Diversity and Vector Capacities.</title>
        <authorList>
            <consortium name="Tick Genome and Microbiome Consortium (TIGMIC)"/>
            <person name="Jia N."/>
            <person name="Wang J."/>
            <person name="Shi W."/>
            <person name="Du L."/>
            <person name="Sun Y."/>
            <person name="Zhan W."/>
            <person name="Jiang J.F."/>
            <person name="Wang Q."/>
            <person name="Zhang B."/>
            <person name="Ji P."/>
            <person name="Bell-Sakyi L."/>
            <person name="Cui X.M."/>
            <person name="Yuan T.T."/>
            <person name="Jiang B.G."/>
            <person name="Yang W.F."/>
            <person name="Lam T.T."/>
            <person name="Chang Q.C."/>
            <person name="Ding S.J."/>
            <person name="Wang X.J."/>
            <person name="Zhu J.G."/>
            <person name="Ruan X.D."/>
            <person name="Zhao L."/>
            <person name="Wei J.T."/>
            <person name="Ye R.Z."/>
            <person name="Que T.C."/>
            <person name="Du C.H."/>
            <person name="Zhou Y.H."/>
            <person name="Cheng J.X."/>
            <person name="Dai P.F."/>
            <person name="Guo W.B."/>
            <person name="Han X.H."/>
            <person name="Huang E.J."/>
            <person name="Li L.F."/>
            <person name="Wei W."/>
            <person name="Gao Y.C."/>
            <person name="Liu J.Z."/>
            <person name="Shao H.Z."/>
            <person name="Wang X."/>
            <person name="Wang C.C."/>
            <person name="Yang T.C."/>
            <person name="Huo Q.B."/>
            <person name="Li W."/>
            <person name="Chen H.Y."/>
            <person name="Chen S.E."/>
            <person name="Zhou L.G."/>
            <person name="Ni X.B."/>
            <person name="Tian J.H."/>
            <person name="Sheng Y."/>
            <person name="Liu T."/>
            <person name="Pan Y.S."/>
            <person name="Xia L.Y."/>
            <person name="Li J."/>
            <person name="Zhao F."/>
            <person name="Cao W.C."/>
        </authorList>
    </citation>
    <scope>NUCLEOTIDE SEQUENCE [LARGE SCALE GENOMIC DNA]</scope>
    <source>
        <strain evidence="2">HaeL-2018</strain>
    </source>
</reference>